<organism evidence="2 3">
    <name type="scientific">Tetradesmus obliquus</name>
    <name type="common">Green alga</name>
    <name type="synonym">Acutodesmus obliquus</name>
    <dbReference type="NCBI Taxonomy" id="3088"/>
    <lineage>
        <taxon>Eukaryota</taxon>
        <taxon>Viridiplantae</taxon>
        <taxon>Chlorophyta</taxon>
        <taxon>core chlorophytes</taxon>
        <taxon>Chlorophyceae</taxon>
        <taxon>CS clade</taxon>
        <taxon>Sphaeropleales</taxon>
        <taxon>Scenedesmaceae</taxon>
        <taxon>Tetradesmus</taxon>
    </lineage>
</organism>
<evidence type="ECO:0000313" key="2">
    <source>
        <dbReference type="EMBL" id="WIA17689.1"/>
    </source>
</evidence>
<protein>
    <submittedName>
        <fullName evidence="2">Uncharacterized protein</fullName>
    </submittedName>
</protein>
<proteinExistence type="predicted"/>
<evidence type="ECO:0000256" key="1">
    <source>
        <dbReference type="SAM" id="MobiDB-lite"/>
    </source>
</evidence>
<accession>A0ABY8U9B8</accession>
<reference evidence="2 3" key="1">
    <citation type="submission" date="2023-05" db="EMBL/GenBank/DDBJ databases">
        <title>A 100% complete, gapless, phased diploid assembly of the Scenedesmus obliquus UTEX 3031 genome.</title>
        <authorList>
            <person name="Biondi T.C."/>
            <person name="Hanschen E.R."/>
            <person name="Kwon T."/>
            <person name="Eng W."/>
            <person name="Kruse C.P.S."/>
            <person name="Koehler S.I."/>
            <person name="Kunde Y."/>
            <person name="Gleasner C.D."/>
            <person name="You Mak K.T."/>
            <person name="Polle J."/>
            <person name="Hovde B.T."/>
            <person name="Starkenburg S.R."/>
        </authorList>
    </citation>
    <scope>NUCLEOTIDE SEQUENCE [LARGE SCALE GENOMIC DNA]</scope>
    <source>
        <strain evidence="2 3">DOE0152z</strain>
    </source>
</reference>
<dbReference type="Proteomes" id="UP001244341">
    <property type="component" value="Chromosome 8b"/>
</dbReference>
<gene>
    <name evidence="2" type="ORF">OEZ85_014488</name>
</gene>
<keyword evidence="3" id="KW-1185">Reference proteome</keyword>
<sequence>MHACRLWRKQHGINLGNPPAAAAEAALPAAADGAAAAAAVPAALGGAAEPDDNMHDDAVAGPAEWRCSALHDKSFKQEYLEGFAMSPPAPSGKTQPRKKRHTAAASSGTSLRAVLLCTGNLVDSSGEYIDPVVLGGGEVDVTALETQGLTPLQLQTSEEEAFDVSAIVQVTITHVFMPEFRSKVDGKDGYLDKPLLFGGLRDRPTEVPVTTIASPPAMANGVAVLKLFAEHGVMVPDDKLSLMATALDELTAPGGASGAAAPTLETMQEYSCSPEGQAELELLRKEMSDIKVLVGQQQAMFGRQQAVMERLLSTQSFFPPASSSAAAAAAPGAEAAAGLD</sequence>
<feature type="region of interest" description="Disordered" evidence="1">
    <location>
        <begin position="83"/>
        <end position="106"/>
    </location>
</feature>
<name>A0ABY8U9B8_TETOB</name>
<evidence type="ECO:0000313" key="3">
    <source>
        <dbReference type="Proteomes" id="UP001244341"/>
    </source>
</evidence>
<dbReference type="EMBL" id="CP126215">
    <property type="protein sequence ID" value="WIA17689.1"/>
    <property type="molecule type" value="Genomic_DNA"/>
</dbReference>